<evidence type="ECO:0000256" key="2">
    <source>
        <dbReference type="ARBA" id="ARBA00022649"/>
    </source>
</evidence>
<comment type="similarity">
    <text evidence="1">Belongs to the RelE toxin family.</text>
</comment>
<evidence type="ECO:0000313" key="4">
    <source>
        <dbReference type="Proteomes" id="UP000182350"/>
    </source>
</evidence>
<reference evidence="3 4" key="1">
    <citation type="submission" date="2016-11" db="EMBL/GenBank/DDBJ databases">
        <authorList>
            <person name="Jaros S."/>
            <person name="Januszkiewicz K."/>
            <person name="Wedrychowicz H."/>
        </authorList>
    </citation>
    <scope>NUCLEOTIDE SEQUENCE [LARGE SCALE GENOMIC DNA]</scope>
    <source>
        <strain evidence="3 4">DSM 21637</strain>
    </source>
</reference>
<dbReference type="InterPro" id="IPR051803">
    <property type="entry name" value="TA_system_RelE-like_toxin"/>
</dbReference>
<dbReference type="PANTHER" id="PTHR33755:SF7">
    <property type="entry name" value="TOXIN MODULE OF TOXIN-ANTITOXIN SYSTEM RELE_STBE FAMILY"/>
    <property type="match status" value="1"/>
</dbReference>
<dbReference type="RefSeq" id="WP_072326397.1">
    <property type="nucleotide sequence ID" value="NZ_FPJW01000007.1"/>
</dbReference>
<dbReference type="InterPro" id="IPR035093">
    <property type="entry name" value="RelE/ParE_toxin_dom_sf"/>
</dbReference>
<accession>A0A1K1Y1P1</accession>
<dbReference type="STRING" id="1122209.SAMN02745752_02079"/>
<dbReference type="Proteomes" id="UP000182350">
    <property type="component" value="Unassembled WGS sequence"/>
</dbReference>
<dbReference type="AlphaFoldDB" id="A0A1K1Y1P1"/>
<proteinExistence type="inferred from homology"/>
<keyword evidence="2" id="KW-1277">Toxin-antitoxin system</keyword>
<keyword evidence="4" id="KW-1185">Reference proteome</keyword>
<dbReference type="EMBL" id="FPJW01000007">
    <property type="protein sequence ID" value="SFX55953.1"/>
    <property type="molecule type" value="Genomic_DNA"/>
</dbReference>
<protein>
    <submittedName>
        <fullName evidence="3">Plasmid stabilization system protein ParE</fullName>
    </submittedName>
</protein>
<gene>
    <name evidence="3" type="ORF">SAMN02745752_02079</name>
</gene>
<dbReference type="PANTHER" id="PTHR33755">
    <property type="entry name" value="TOXIN PARE1-RELATED"/>
    <property type="match status" value="1"/>
</dbReference>
<dbReference type="InterPro" id="IPR007712">
    <property type="entry name" value="RelE/ParE_toxin"/>
</dbReference>
<dbReference type="OrthoDB" id="121597at2"/>
<evidence type="ECO:0000313" key="3">
    <source>
        <dbReference type="EMBL" id="SFX55953.1"/>
    </source>
</evidence>
<name>A0A1K1Y1P1_9GAMM</name>
<organism evidence="3 4">
    <name type="scientific">Marinospirillum alkaliphilum DSM 21637</name>
    <dbReference type="NCBI Taxonomy" id="1122209"/>
    <lineage>
        <taxon>Bacteria</taxon>
        <taxon>Pseudomonadati</taxon>
        <taxon>Pseudomonadota</taxon>
        <taxon>Gammaproteobacteria</taxon>
        <taxon>Oceanospirillales</taxon>
        <taxon>Oceanospirillaceae</taxon>
        <taxon>Marinospirillum</taxon>
    </lineage>
</organism>
<sequence>MSTYSVRFTEEAETDLLRLYDYLLEQDPQGDLAGRALAAVRQAVELLQTFPYTCRKALPDNPYLRELIISFGSAGYVALYEIEPDELVTILAIRHQRESDYH</sequence>
<dbReference type="Gene3D" id="3.30.2310.20">
    <property type="entry name" value="RelE-like"/>
    <property type="match status" value="1"/>
</dbReference>
<dbReference type="Pfam" id="PF05016">
    <property type="entry name" value="ParE_toxin"/>
    <property type="match status" value="1"/>
</dbReference>
<evidence type="ECO:0000256" key="1">
    <source>
        <dbReference type="ARBA" id="ARBA00006226"/>
    </source>
</evidence>